<dbReference type="Proteomes" id="UP000595662">
    <property type="component" value="Chromosome 4"/>
</dbReference>
<dbReference type="AlphaFoldDB" id="A0A7T6XR65"/>
<organism evidence="2 3">
    <name type="scientific">Penicillium digitatum</name>
    <name type="common">Green mold</name>
    <dbReference type="NCBI Taxonomy" id="36651"/>
    <lineage>
        <taxon>Eukaryota</taxon>
        <taxon>Fungi</taxon>
        <taxon>Dikarya</taxon>
        <taxon>Ascomycota</taxon>
        <taxon>Pezizomycotina</taxon>
        <taxon>Eurotiomycetes</taxon>
        <taxon>Eurotiomycetidae</taxon>
        <taxon>Eurotiales</taxon>
        <taxon>Aspergillaceae</taxon>
        <taxon>Penicillium</taxon>
    </lineage>
</organism>
<dbReference type="SUPFAM" id="SSF56112">
    <property type="entry name" value="Protein kinase-like (PK-like)"/>
    <property type="match status" value="1"/>
</dbReference>
<evidence type="ECO:0000256" key="1">
    <source>
        <dbReference type="SAM" id="MobiDB-lite"/>
    </source>
</evidence>
<evidence type="ECO:0000313" key="2">
    <source>
        <dbReference type="EMBL" id="QQK45658.1"/>
    </source>
</evidence>
<sequence>MNTNSPTDYKALFLQEQERRRQAEEEGRQEKERNRKTTLVEFLRCCHNVLSRPLQVRTPSDSTTGETPIPKGKYCPTRLERWVDCAARQQDIYNSVRHYLQPQENAPRLFPPRIVLDGLSEHFKGPMGAEYDLQTYERLAVEDHTRYIFLELCKIPAAREEFGLGDGVLFDSHPKILNDTEIVEKDTKNASATPRGKPDQLFIHRVDDRTTTLLTTAEYKPPHKLPLEDIHRGLRDMDLWKEIVWSNKVPNDEAESLVYNSQRLVCSAIVQEYHVMIQEGLEYSYLTTGIALVLLRVPYDKPSTLYYYLCEPNQEVGHEDGDLQSPSTAIARVLCLCLMSFCSQPRNQEWRNEYCRDLKVWTTQFDGLHETICSRELHQNPHSDDTNCVSPISPATSPEFLESSSPVGSPRAPARRVATISQGGCAPSDLRDLTESLDSLGSDSDYAVSRRKRGFSQVEVSPSQRPSRQNERQNEQDIQKDLSQRQRAQFCTQRCLLGLKNGGPLDDSCPNVHIHQQSGDGVQHPINAAKLVSCLKQQMDEIIDRCIPFGTIGSYSAPFKLTCSLYGYTVVGKGTSSYLWQQLVSREAEIYQILLKAQGSAVPVFFGKMDLAKIYFLHGAGEIRHMLVMGWAGESIANLEETAELHREFKRSNKEIRALGVRHLDPWPNNILWNAELGRALIIDFHRCELDRRPAAERTSSLKRRKV</sequence>
<feature type="compositionally biased region" description="Polar residues" evidence="1">
    <location>
        <begin position="458"/>
        <end position="467"/>
    </location>
</feature>
<feature type="region of interest" description="Disordered" evidence="1">
    <location>
        <begin position="1"/>
        <end position="34"/>
    </location>
</feature>
<keyword evidence="2" id="KW-0418">Kinase</keyword>
<feature type="compositionally biased region" description="Polar residues" evidence="1">
    <location>
        <begin position="386"/>
        <end position="407"/>
    </location>
</feature>
<dbReference type="VEuPathDB" id="FungiDB:PDIP_81850"/>
<feature type="region of interest" description="Disordered" evidence="1">
    <location>
        <begin position="434"/>
        <end position="481"/>
    </location>
</feature>
<reference evidence="2 3" key="1">
    <citation type="submission" date="2020-08" db="EMBL/GenBank/DDBJ databases">
        <title>The completed genome sequence of the pathogenic ascomycete fungus Penicillium digitatum.</title>
        <authorList>
            <person name="Wang M."/>
        </authorList>
    </citation>
    <scope>NUCLEOTIDE SEQUENCE [LARGE SCALE GENOMIC DNA]</scope>
    <source>
        <strain evidence="2 3">PdW03</strain>
    </source>
</reference>
<protein>
    <submittedName>
        <fullName evidence="2">Protein kinase-like domain</fullName>
    </submittedName>
</protein>
<dbReference type="EMBL" id="CP060777">
    <property type="protein sequence ID" value="QQK45658.1"/>
    <property type="molecule type" value="Genomic_DNA"/>
</dbReference>
<accession>A0A7T6XR65</accession>
<keyword evidence="2" id="KW-0808">Transferase</keyword>
<dbReference type="GO" id="GO:0016301">
    <property type="term" value="F:kinase activity"/>
    <property type="evidence" value="ECO:0007669"/>
    <property type="project" value="UniProtKB-KW"/>
</dbReference>
<gene>
    <name evidence="2" type="ORF">Pdw03_0556</name>
</gene>
<dbReference type="RefSeq" id="XP_065957365.1">
    <property type="nucleotide sequence ID" value="XM_066099638.1"/>
</dbReference>
<proteinExistence type="predicted"/>
<feature type="compositionally biased region" description="Basic and acidic residues" evidence="1">
    <location>
        <begin position="468"/>
        <end position="481"/>
    </location>
</feature>
<feature type="compositionally biased region" description="Basic and acidic residues" evidence="1">
    <location>
        <begin position="16"/>
        <end position="34"/>
    </location>
</feature>
<dbReference type="InterPro" id="IPR011009">
    <property type="entry name" value="Kinase-like_dom_sf"/>
</dbReference>
<feature type="region of interest" description="Disordered" evidence="1">
    <location>
        <begin position="380"/>
        <end position="415"/>
    </location>
</feature>
<name>A0A7T6XR65_PENDI</name>
<dbReference type="GeneID" id="90952154"/>
<evidence type="ECO:0000313" key="3">
    <source>
        <dbReference type="Proteomes" id="UP000595662"/>
    </source>
</evidence>